<organism evidence="1 2">
    <name type="scientific">Austropuccinia psidii MF-1</name>
    <dbReference type="NCBI Taxonomy" id="1389203"/>
    <lineage>
        <taxon>Eukaryota</taxon>
        <taxon>Fungi</taxon>
        <taxon>Dikarya</taxon>
        <taxon>Basidiomycota</taxon>
        <taxon>Pucciniomycotina</taxon>
        <taxon>Pucciniomycetes</taxon>
        <taxon>Pucciniales</taxon>
        <taxon>Sphaerophragmiaceae</taxon>
        <taxon>Austropuccinia</taxon>
    </lineage>
</organism>
<evidence type="ECO:0000313" key="2">
    <source>
        <dbReference type="Proteomes" id="UP000765509"/>
    </source>
</evidence>
<dbReference type="EMBL" id="AVOT02113185">
    <property type="protein sequence ID" value="MBW0582705.1"/>
    <property type="molecule type" value="Genomic_DNA"/>
</dbReference>
<name>A0A9Q3KJC4_9BASI</name>
<sequence>MAILRPQPSFMASGHILPSLAFLANPHFTNPQAFSFDFGPGGSFCLLGASWPPSHHPWIQDNPFHNWGFGLNGLFVPFRPPTAPTARGLWAAVWAKGASHLGPKPQLGPPEPILATISLDPKMTKNLMDTIFAINPVGPNFGHVPPWTNSSAMASGNHQISSVRLSP</sequence>
<dbReference type="AlphaFoldDB" id="A0A9Q3KJC4"/>
<evidence type="ECO:0000313" key="1">
    <source>
        <dbReference type="EMBL" id="MBW0582705.1"/>
    </source>
</evidence>
<proteinExistence type="predicted"/>
<accession>A0A9Q3KJC4</accession>
<comment type="caution">
    <text evidence="1">The sequence shown here is derived from an EMBL/GenBank/DDBJ whole genome shotgun (WGS) entry which is preliminary data.</text>
</comment>
<gene>
    <name evidence="1" type="ORF">O181_122420</name>
</gene>
<dbReference type="Proteomes" id="UP000765509">
    <property type="component" value="Unassembled WGS sequence"/>
</dbReference>
<protein>
    <submittedName>
        <fullName evidence="1">Uncharacterized protein</fullName>
    </submittedName>
</protein>
<reference evidence="1" key="1">
    <citation type="submission" date="2021-03" db="EMBL/GenBank/DDBJ databases">
        <title>Draft genome sequence of rust myrtle Austropuccinia psidii MF-1, a brazilian biotype.</title>
        <authorList>
            <person name="Quecine M.C."/>
            <person name="Pachon D.M.R."/>
            <person name="Bonatelli M.L."/>
            <person name="Correr F.H."/>
            <person name="Franceschini L.M."/>
            <person name="Leite T.F."/>
            <person name="Margarido G.R.A."/>
            <person name="Almeida C.A."/>
            <person name="Ferrarezi J.A."/>
            <person name="Labate C.A."/>
        </authorList>
    </citation>
    <scope>NUCLEOTIDE SEQUENCE</scope>
    <source>
        <strain evidence="1">MF-1</strain>
    </source>
</reference>
<keyword evidence="2" id="KW-1185">Reference proteome</keyword>